<dbReference type="Proteomes" id="UP001610563">
    <property type="component" value="Unassembled WGS sequence"/>
</dbReference>
<feature type="domain" description="Ribonucleases P/MRP subunit Pop8-like" evidence="1">
    <location>
        <begin position="23"/>
        <end position="116"/>
    </location>
</feature>
<evidence type="ECO:0000259" key="1">
    <source>
        <dbReference type="Pfam" id="PF20976"/>
    </source>
</evidence>
<dbReference type="PANTHER" id="PTHR28173">
    <property type="entry name" value="RIBONUCLEASES P/MRP PROTEIN SUBUNIT POP8"/>
    <property type="match status" value="1"/>
</dbReference>
<comment type="caution">
    <text evidence="2">The sequence shown here is derived from an EMBL/GenBank/DDBJ whole genome shotgun (WGS) entry which is preliminary data.</text>
</comment>
<accession>A0ABR4FLF5</accession>
<protein>
    <recommendedName>
        <fullName evidence="1">Ribonucleases P/MRP subunit Pop8-like domain-containing protein</fullName>
    </recommendedName>
</protein>
<dbReference type="InterPro" id="IPR020347">
    <property type="entry name" value="Pop8"/>
</dbReference>
<gene>
    <name evidence="2" type="ORF">BJX66DRAFT_317276</name>
</gene>
<name>A0ABR4FLF5_9EURO</name>
<proteinExistence type="predicted"/>
<sequence length="156" mass="16801">MTPTKRKALSDAQPTTITARNPPWTYLKLQLLHQQHSTPSTSALQTPLDPLTARTYLSSALSQFLGQMGTSIPMDILKVSPEPSQSHSQSQSTDRTIWIRVPRQDAQAVVTAVSSWIGGAGSDMADAEGGVAWRVCAKGNFLGALVRGDGRDLFVP</sequence>
<dbReference type="PANTHER" id="PTHR28173:SF1">
    <property type="entry name" value="RIBONUCLEASES P_MRP PROTEIN SUBUNIT POP8"/>
    <property type="match status" value="1"/>
</dbReference>
<dbReference type="Pfam" id="PF20976">
    <property type="entry name" value="Pop8"/>
    <property type="match status" value="1"/>
</dbReference>
<evidence type="ECO:0000313" key="2">
    <source>
        <dbReference type="EMBL" id="KAL2784086.1"/>
    </source>
</evidence>
<evidence type="ECO:0000313" key="3">
    <source>
        <dbReference type="Proteomes" id="UP001610563"/>
    </source>
</evidence>
<organism evidence="2 3">
    <name type="scientific">Aspergillus keveii</name>
    <dbReference type="NCBI Taxonomy" id="714993"/>
    <lineage>
        <taxon>Eukaryota</taxon>
        <taxon>Fungi</taxon>
        <taxon>Dikarya</taxon>
        <taxon>Ascomycota</taxon>
        <taxon>Pezizomycotina</taxon>
        <taxon>Eurotiomycetes</taxon>
        <taxon>Eurotiomycetidae</taxon>
        <taxon>Eurotiales</taxon>
        <taxon>Aspergillaceae</taxon>
        <taxon>Aspergillus</taxon>
        <taxon>Aspergillus subgen. Nidulantes</taxon>
    </lineage>
</organism>
<dbReference type="EMBL" id="JBFTWV010000195">
    <property type="protein sequence ID" value="KAL2784086.1"/>
    <property type="molecule type" value="Genomic_DNA"/>
</dbReference>
<reference evidence="2 3" key="1">
    <citation type="submission" date="2024-07" db="EMBL/GenBank/DDBJ databases">
        <title>Section-level genome sequencing and comparative genomics of Aspergillus sections Usti and Cavernicolus.</title>
        <authorList>
            <consortium name="Lawrence Berkeley National Laboratory"/>
            <person name="Nybo J.L."/>
            <person name="Vesth T.C."/>
            <person name="Theobald S."/>
            <person name="Frisvad J.C."/>
            <person name="Larsen T.O."/>
            <person name="Kjaerboelling I."/>
            <person name="Rothschild-Mancinelli K."/>
            <person name="Lyhne E.K."/>
            <person name="Kogle M.E."/>
            <person name="Barry K."/>
            <person name="Clum A."/>
            <person name="Na H."/>
            <person name="Ledsgaard L."/>
            <person name="Lin J."/>
            <person name="Lipzen A."/>
            <person name="Kuo A."/>
            <person name="Riley R."/>
            <person name="Mondo S."/>
            <person name="Labutti K."/>
            <person name="Haridas S."/>
            <person name="Pangalinan J."/>
            <person name="Salamov A.A."/>
            <person name="Simmons B.A."/>
            <person name="Magnuson J.K."/>
            <person name="Chen J."/>
            <person name="Drula E."/>
            <person name="Henrissat B."/>
            <person name="Wiebenga A."/>
            <person name="Lubbers R.J."/>
            <person name="Gomes A.C."/>
            <person name="Makela M.R."/>
            <person name="Stajich J."/>
            <person name="Grigoriev I.V."/>
            <person name="Mortensen U.H."/>
            <person name="De Vries R.P."/>
            <person name="Baker S.E."/>
            <person name="Andersen M.R."/>
        </authorList>
    </citation>
    <scope>NUCLEOTIDE SEQUENCE [LARGE SCALE GENOMIC DNA]</scope>
    <source>
        <strain evidence="2 3">CBS 209.92</strain>
    </source>
</reference>
<keyword evidence="3" id="KW-1185">Reference proteome</keyword>
<dbReference type="InterPro" id="IPR049128">
    <property type="entry name" value="Pop8-like_dom"/>
</dbReference>